<feature type="region of interest" description="Disordered" evidence="9">
    <location>
        <begin position="328"/>
        <end position="352"/>
    </location>
</feature>
<feature type="domain" description="RING-type" evidence="10">
    <location>
        <begin position="755"/>
        <end position="797"/>
    </location>
</feature>
<dbReference type="PROSITE" id="PS00518">
    <property type="entry name" value="ZF_RING_1"/>
    <property type="match status" value="1"/>
</dbReference>
<feature type="region of interest" description="Disordered" evidence="9">
    <location>
        <begin position="1583"/>
        <end position="1605"/>
    </location>
</feature>
<keyword evidence="13" id="KW-1185">Reference proteome</keyword>
<dbReference type="InterPro" id="IPR016035">
    <property type="entry name" value="Acyl_Trfase/lysoPLipase"/>
</dbReference>
<evidence type="ECO:0000313" key="13">
    <source>
        <dbReference type="Proteomes" id="UP000799438"/>
    </source>
</evidence>
<dbReference type="CDD" id="cd16449">
    <property type="entry name" value="RING-HC"/>
    <property type="match status" value="1"/>
</dbReference>
<accession>A0A6A6BGF5</accession>
<keyword evidence="4" id="KW-0862">Zinc</keyword>
<sequence length="1660" mass="184991">MEPSASNGHDHAAESNRQSRQRSQKTRQPQCPAEQSPRDSSPYGDLGCFDRQDSGNLIDLDGDRNRTELQSLSFTVQPTLLDLDDRSSDQDYLYEPPGQINDAAEQHTFPNTCEGIDCDSRLINFCNPCSLVFCDSCWNKQPQHRPGRRIPLGGCHEKTPISIAYKVQNVLDPPEDEAIRERLHLKDEATSWFGMYRPDDGPPLFQDYGRFVDLMASTEEGRSGAWTGLGNGRASGATRDLRTPSLVSFVGETGAGKSTLIKLLIDLNAESHEAYPTPVVGASGVNVPTSEDVHLYADPCTAFSEEPILFADCEGLTGGTREPLGAVFRNKQKNSSASDSASRSPHRGRPVSEREVLWADNASSRTREYATRFLYPRLLYTFSDVIVFVLKNPRVVESVFEQLVEWAVAALEMSSNQPVLPHAVIVLNASSNDLDPLLWEPEVSTAQILESLSRTVNQNRVFKRRAQEWRERGRQIENVEQLMRSYYTSVCIIRIPAKGRPNLIQTQAQKLYSNVLDASAESRMRRSQLRMLLDVEELQSYLDNAFDHFARTLDAPFDFVQASLANSPIPLNFGGNVLKLAITLMNFWKNETDARKIFDEFSHMVASCIMFDLTRNKSKGTAESLFPPYVPHLDAALENFCNSHWPCEYTKPGSETRCVNVRSGHAKGHQDKNGKVIAVGDYCSKFSYDSYHQAFQMKVYLKLRELLNFLQLKTFDGRQEEHKVAAIIHRDAVMTSFFRRCARGKDAHFQSHTACFCCLFEIPEHSLHCGHIICSPCAQIYGFTTEAKELFVNCPLCGDRKNPSPPSKICLKPATAGVRVLTLDGGGMRGIIELEILRLLEQILGGKLAIRNFFDLIVGTSTGGLVALGLGAKKWSVSECITHFEQLCCEAFTPRTGGGVPLIGRLINNYYHSVYETTPLERALVSAFGDEDYLFGGPRTAESLDGCVKVAITSTAAATGTPVVLSNYNRPSMEKASYQFQRPEALSSELKIWEAGRATSAAPRFFKSFHHENSKQVYLDGAIYYNNPIAIADRERRLIWPDLPSDSPDIVLSLGTGASPHARSAKAAPARPARPSRHGVIAHGLNLVKIAKDHIDSSLDCDKAWDDFMAVLPTSWEFSRFVRINPEVSKVPRLDEIGKMKSLQETVRTAWSSGNGGARLRQIARRLIATMFYFKLRKPVGEDGLVKGVLLCRLPAESDEIHELGDLIQTWAFAEQCPFFFVREKDSPGNAQKITFDAPTLERMILSRRFRVPTVELRLSNRLAETEIHLCFNDGEVFPISGFPRSLFKEKVGEHNGAIRRNLDITGSRKNRWVTQLSPRPRWTPPDENTLKSHQSISILEYQSNQSIPELSDTSIRAESQTEQLLRSTPESAPEGTLTSGFVNTLRNLVRGSRPRVPGTTESSSEDRSTNPTSDVEATRNETNFVPELDGRSIVNSVKIIPGMFEVLGDTAQAVELSIDPPSHASTALPDYDDTEELYRLSPSQRLSSNPSTSSSRGQRETSTPATSATSGSELTNVVTPAGFYGQPEAQDDNSKLEAVVSTATISPSHIDSSTLIDYPGRYGEQISMPLRGKLILRIPSKSDDAHADKPPPHDEAPRRFPHPSVPSDVTDVVICTIFNNLYSLDDMEALALVNRGFYGVFKRYEHKIVRTVWRNQKRR</sequence>
<dbReference type="RefSeq" id="XP_033397323.1">
    <property type="nucleotide sequence ID" value="XM_033543248.1"/>
</dbReference>
<evidence type="ECO:0000313" key="12">
    <source>
        <dbReference type="EMBL" id="KAF2141611.1"/>
    </source>
</evidence>
<dbReference type="GO" id="GO:0016020">
    <property type="term" value="C:membrane"/>
    <property type="evidence" value="ECO:0007669"/>
    <property type="project" value="TreeGrafter"/>
</dbReference>
<dbReference type="OrthoDB" id="194358at2759"/>
<feature type="short sequence motif" description="DGA/G" evidence="8">
    <location>
        <begin position="1020"/>
        <end position="1022"/>
    </location>
</feature>
<evidence type="ECO:0000256" key="9">
    <source>
        <dbReference type="SAM" id="MobiDB-lite"/>
    </source>
</evidence>
<feature type="compositionally biased region" description="Polar residues" evidence="9">
    <location>
        <begin position="1410"/>
        <end position="1424"/>
    </location>
</feature>
<feature type="region of interest" description="Disordered" evidence="9">
    <location>
        <begin position="1"/>
        <end position="48"/>
    </location>
</feature>
<feature type="region of interest" description="Disordered" evidence="9">
    <location>
        <begin position="1359"/>
        <end position="1425"/>
    </location>
</feature>
<evidence type="ECO:0000256" key="1">
    <source>
        <dbReference type="ARBA" id="ARBA00022723"/>
    </source>
</evidence>
<dbReference type="GO" id="GO:0046486">
    <property type="term" value="P:glycerolipid metabolic process"/>
    <property type="evidence" value="ECO:0007669"/>
    <property type="project" value="UniProtKB-ARBA"/>
</dbReference>
<evidence type="ECO:0008006" key="14">
    <source>
        <dbReference type="Google" id="ProtNLM"/>
    </source>
</evidence>
<dbReference type="Proteomes" id="UP000799438">
    <property type="component" value="Unassembled WGS sequence"/>
</dbReference>
<feature type="region of interest" description="Disordered" evidence="9">
    <location>
        <begin position="1481"/>
        <end position="1536"/>
    </location>
</feature>
<feature type="compositionally biased region" description="Polar residues" evidence="9">
    <location>
        <begin position="1359"/>
        <end position="1387"/>
    </location>
</feature>
<dbReference type="Pfam" id="PF01734">
    <property type="entry name" value="Patatin"/>
    <property type="match status" value="1"/>
</dbReference>
<keyword evidence="6 8" id="KW-0443">Lipid metabolism</keyword>
<dbReference type="PANTHER" id="PTHR24185">
    <property type="entry name" value="CALCIUM-INDEPENDENT PHOSPHOLIPASE A2-GAMMA"/>
    <property type="match status" value="1"/>
</dbReference>
<name>A0A6A6BGF5_9PEZI</name>
<proteinExistence type="predicted"/>
<feature type="compositionally biased region" description="Low complexity" evidence="9">
    <location>
        <begin position="1481"/>
        <end position="1513"/>
    </location>
</feature>
<feature type="domain" description="PNPLA" evidence="11">
    <location>
        <begin position="821"/>
        <end position="1033"/>
    </location>
</feature>
<feature type="active site" description="Proton acceptor" evidence="8">
    <location>
        <position position="1020"/>
    </location>
</feature>
<evidence type="ECO:0000256" key="2">
    <source>
        <dbReference type="ARBA" id="ARBA00022771"/>
    </source>
</evidence>
<dbReference type="InterPro" id="IPR017907">
    <property type="entry name" value="Znf_RING_CS"/>
</dbReference>
<dbReference type="InterPro" id="IPR002641">
    <property type="entry name" value="PNPLA_dom"/>
</dbReference>
<feature type="active site" description="Nucleophile" evidence="8">
    <location>
        <position position="861"/>
    </location>
</feature>
<dbReference type="Gene3D" id="3.40.1090.10">
    <property type="entry name" value="Cytosolic phospholipase A2 catalytic domain"/>
    <property type="match status" value="1"/>
</dbReference>
<evidence type="ECO:0000259" key="11">
    <source>
        <dbReference type="PROSITE" id="PS51635"/>
    </source>
</evidence>
<feature type="compositionally biased region" description="Basic and acidic residues" evidence="9">
    <location>
        <begin position="1583"/>
        <end position="1599"/>
    </location>
</feature>
<dbReference type="InterPro" id="IPR001841">
    <property type="entry name" value="Znf_RING"/>
</dbReference>
<keyword evidence="5 8" id="KW-0442">Lipid degradation</keyword>
<dbReference type="PROSITE" id="PS50089">
    <property type="entry name" value="ZF_RING_2"/>
    <property type="match status" value="1"/>
</dbReference>
<dbReference type="EMBL" id="ML995486">
    <property type="protein sequence ID" value="KAF2141611.1"/>
    <property type="molecule type" value="Genomic_DNA"/>
</dbReference>
<evidence type="ECO:0000256" key="6">
    <source>
        <dbReference type="ARBA" id="ARBA00023098"/>
    </source>
</evidence>
<gene>
    <name evidence="12" type="ORF">K452DRAFT_30944</name>
</gene>
<dbReference type="GO" id="GO:0016042">
    <property type="term" value="P:lipid catabolic process"/>
    <property type="evidence" value="ECO:0007669"/>
    <property type="project" value="UniProtKB-UniRule"/>
</dbReference>
<dbReference type="GeneID" id="54300745"/>
<evidence type="ECO:0000256" key="5">
    <source>
        <dbReference type="ARBA" id="ARBA00022963"/>
    </source>
</evidence>
<dbReference type="PROSITE" id="PS51635">
    <property type="entry name" value="PNPLA"/>
    <property type="match status" value="1"/>
</dbReference>
<dbReference type="GO" id="GO:0019369">
    <property type="term" value="P:arachidonate metabolic process"/>
    <property type="evidence" value="ECO:0007669"/>
    <property type="project" value="TreeGrafter"/>
</dbReference>
<reference evidence="12" key="1">
    <citation type="journal article" date="2020" name="Stud. Mycol.">
        <title>101 Dothideomycetes genomes: a test case for predicting lifestyles and emergence of pathogens.</title>
        <authorList>
            <person name="Haridas S."/>
            <person name="Albert R."/>
            <person name="Binder M."/>
            <person name="Bloem J."/>
            <person name="Labutti K."/>
            <person name="Salamov A."/>
            <person name="Andreopoulos B."/>
            <person name="Baker S."/>
            <person name="Barry K."/>
            <person name="Bills G."/>
            <person name="Bluhm B."/>
            <person name="Cannon C."/>
            <person name="Castanera R."/>
            <person name="Culley D."/>
            <person name="Daum C."/>
            <person name="Ezra D."/>
            <person name="Gonzalez J."/>
            <person name="Henrissat B."/>
            <person name="Kuo A."/>
            <person name="Liang C."/>
            <person name="Lipzen A."/>
            <person name="Lutzoni F."/>
            <person name="Magnuson J."/>
            <person name="Mondo S."/>
            <person name="Nolan M."/>
            <person name="Ohm R."/>
            <person name="Pangilinan J."/>
            <person name="Park H.-J."/>
            <person name="Ramirez L."/>
            <person name="Alfaro M."/>
            <person name="Sun H."/>
            <person name="Tritt A."/>
            <person name="Yoshinaga Y."/>
            <person name="Zwiers L.-H."/>
            <person name="Turgeon B."/>
            <person name="Goodwin S."/>
            <person name="Spatafora J."/>
            <person name="Crous P."/>
            <person name="Grigoriev I."/>
        </authorList>
    </citation>
    <scope>NUCLEOTIDE SEQUENCE</scope>
    <source>
        <strain evidence="12">CBS 121167</strain>
    </source>
</reference>
<evidence type="ECO:0000256" key="8">
    <source>
        <dbReference type="PROSITE-ProRule" id="PRU01161"/>
    </source>
</evidence>
<dbReference type="GO" id="GO:0047499">
    <property type="term" value="F:calcium-independent phospholipase A2 activity"/>
    <property type="evidence" value="ECO:0007669"/>
    <property type="project" value="TreeGrafter"/>
</dbReference>
<evidence type="ECO:0000256" key="3">
    <source>
        <dbReference type="ARBA" id="ARBA00022801"/>
    </source>
</evidence>
<keyword evidence="1" id="KW-0479">Metal-binding</keyword>
<dbReference type="CDD" id="cd07199">
    <property type="entry name" value="Pat17_PNPLA8_PNPLA9_like"/>
    <property type="match status" value="1"/>
</dbReference>
<evidence type="ECO:0000256" key="7">
    <source>
        <dbReference type="PROSITE-ProRule" id="PRU00175"/>
    </source>
</evidence>
<keyword evidence="2 7" id="KW-0863">Zinc-finger</keyword>
<dbReference type="GO" id="GO:0008270">
    <property type="term" value="F:zinc ion binding"/>
    <property type="evidence" value="ECO:0007669"/>
    <property type="project" value="UniProtKB-KW"/>
</dbReference>
<feature type="short sequence motif" description="GXSXG" evidence="8">
    <location>
        <begin position="859"/>
        <end position="863"/>
    </location>
</feature>
<keyword evidence="3 8" id="KW-0378">Hydrolase</keyword>
<organism evidence="12 13">
    <name type="scientific">Aplosporella prunicola CBS 121167</name>
    <dbReference type="NCBI Taxonomy" id="1176127"/>
    <lineage>
        <taxon>Eukaryota</taxon>
        <taxon>Fungi</taxon>
        <taxon>Dikarya</taxon>
        <taxon>Ascomycota</taxon>
        <taxon>Pezizomycotina</taxon>
        <taxon>Dothideomycetes</taxon>
        <taxon>Dothideomycetes incertae sedis</taxon>
        <taxon>Botryosphaeriales</taxon>
        <taxon>Aplosporellaceae</taxon>
        <taxon>Aplosporella</taxon>
    </lineage>
</organism>
<evidence type="ECO:0000259" key="10">
    <source>
        <dbReference type="PROSITE" id="PS50089"/>
    </source>
</evidence>
<dbReference type="SUPFAM" id="SSF52151">
    <property type="entry name" value="FabD/lysophospholipase-like"/>
    <property type="match status" value="1"/>
</dbReference>
<protein>
    <recommendedName>
        <fullName evidence="14">PNPLA domain-containing protein</fullName>
    </recommendedName>
</protein>
<dbReference type="PANTHER" id="PTHR24185:SF1">
    <property type="entry name" value="CALCIUM-INDEPENDENT PHOSPHOLIPASE A2-GAMMA"/>
    <property type="match status" value="1"/>
</dbReference>
<evidence type="ECO:0000256" key="4">
    <source>
        <dbReference type="ARBA" id="ARBA00022833"/>
    </source>
</evidence>
<feature type="short sequence motif" description="GXGXXG" evidence="8">
    <location>
        <begin position="825"/>
        <end position="830"/>
    </location>
</feature>